<dbReference type="AlphaFoldDB" id="A0A166XCA1"/>
<gene>
    <name evidence="1" type="ORF">FIBSPDRAFT_13103</name>
</gene>
<evidence type="ECO:0000313" key="1">
    <source>
        <dbReference type="EMBL" id="KZP34640.1"/>
    </source>
</evidence>
<keyword evidence="2" id="KW-1185">Reference proteome</keyword>
<protein>
    <submittedName>
        <fullName evidence="1">Uncharacterized protein</fullName>
    </submittedName>
</protein>
<dbReference type="Proteomes" id="UP000076532">
    <property type="component" value="Unassembled WGS sequence"/>
</dbReference>
<accession>A0A166XCA1</accession>
<sequence>MLTRGAFALRLCPRRQLGLRLNNQLRDRCFSTSNSPPAGNSRSPPKWTLWLVGAAGGSIAAWALWKENQAFRYTGHATVRCARVGGKNINAIC</sequence>
<proteinExistence type="predicted"/>
<organism evidence="1 2">
    <name type="scientific">Athelia psychrophila</name>
    <dbReference type="NCBI Taxonomy" id="1759441"/>
    <lineage>
        <taxon>Eukaryota</taxon>
        <taxon>Fungi</taxon>
        <taxon>Dikarya</taxon>
        <taxon>Basidiomycota</taxon>
        <taxon>Agaricomycotina</taxon>
        <taxon>Agaricomycetes</taxon>
        <taxon>Agaricomycetidae</taxon>
        <taxon>Atheliales</taxon>
        <taxon>Atheliaceae</taxon>
        <taxon>Athelia</taxon>
    </lineage>
</organism>
<evidence type="ECO:0000313" key="2">
    <source>
        <dbReference type="Proteomes" id="UP000076532"/>
    </source>
</evidence>
<dbReference type="EMBL" id="KV417480">
    <property type="protein sequence ID" value="KZP34640.1"/>
    <property type="molecule type" value="Genomic_DNA"/>
</dbReference>
<reference evidence="1 2" key="1">
    <citation type="journal article" date="2016" name="Mol. Biol. Evol.">
        <title>Comparative Genomics of Early-Diverging Mushroom-Forming Fungi Provides Insights into the Origins of Lignocellulose Decay Capabilities.</title>
        <authorList>
            <person name="Nagy L.G."/>
            <person name="Riley R."/>
            <person name="Tritt A."/>
            <person name="Adam C."/>
            <person name="Daum C."/>
            <person name="Floudas D."/>
            <person name="Sun H."/>
            <person name="Yadav J.S."/>
            <person name="Pangilinan J."/>
            <person name="Larsson K.H."/>
            <person name="Matsuura K."/>
            <person name="Barry K."/>
            <person name="Labutti K."/>
            <person name="Kuo R."/>
            <person name="Ohm R.A."/>
            <person name="Bhattacharya S.S."/>
            <person name="Shirouzu T."/>
            <person name="Yoshinaga Y."/>
            <person name="Martin F.M."/>
            <person name="Grigoriev I.V."/>
            <person name="Hibbett D.S."/>
        </authorList>
    </citation>
    <scope>NUCLEOTIDE SEQUENCE [LARGE SCALE GENOMIC DNA]</scope>
    <source>
        <strain evidence="1 2">CBS 109695</strain>
    </source>
</reference>
<name>A0A166XCA1_9AGAM</name>